<sequence length="238" mass="26839">MPRQDTTPFGNFGNFGNIMQQMTEEMNRMQRDMMEGQGEFANNGGGGNITTFSSTSYSSGGGNGHSVEYSSASRGAKGANGDMVTETQRKYRDSTGVEKSGTSRTLGDRGRNVVRQRMPTGEEYVRDNLRRINDNQVSEFEHEWERAAQSCNLPRGSQPKFLEESSSRALGGGARQGIEDFERQHRRMLEDARNLRSQMFGNFDRQMDLFEDSHRQSQGEDKQITVGLRKLAARRKQT</sequence>
<protein>
    <recommendedName>
        <fullName evidence="8">Myeloid leukemia factor</fullName>
    </recommendedName>
</protein>
<feature type="region of interest" description="Disordered" evidence="5">
    <location>
        <begin position="36"/>
        <end position="108"/>
    </location>
</feature>
<dbReference type="InterPro" id="IPR019376">
    <property type="entry name" value="Myeloid_leukemia_factor"/>
</dbReference>
<dbReference type="GO" id="GO:0005737">
    <property type="term" value="C:cytoplasm"/>
    <property type="evidence" value="ECO:0007669"/>
    <property type="project" value="UniProtKB-SubCell"/>
</dbReference>
<comment type="caution">
    <text evidence="6">The sequence shown here is derived from an EMBL/GenBank/DDBJ whole genome shotgun (WGS) entry which is preliminary data.</text>
</comment>
<dbReference type="EMBL" id="LGRX02001021">
    <property type="protein sequence ID" value="KAK3287076.1"/>
    <property type="molecule type" value="Genomic_DNA"/>
</dbReference>
<evidence type="ECO:0000256" key="3">
    <source>
        <dbReference type="ARBA" id="ARBA00022490"/>
    </source>
</evidence>
<evidence type="ECO:0000313" key="7">
    <source>
        <dbReference type="Proteomes" id="UP001190700"/>
    </source>
</evidence>
<reference evidence="6 7" key="1">
    <citation type="journal article" date="2015" name="Genome Biol. Evol.">
        <title>Comparative Genomics of a Bacterivorous Green Alga Reveals Evolutionary Causalities and Consequences of Phago-Mixotrophic Mode of Nutrition.</title>
        <authorList>
            <person name="Burns J.A."/>
            <person name="Paasch A."/>
            <person name="Narechania A."/>
            <person name="Kim E."/>
        </authorList>
    </citation>
    <scope>NUCLEOTIDE SEQUENCE [LARGE SCALE GENOMIC DNA]</scope>
    <source>
        <strain evidence="6 7">PLY_AMNH</strain>
    </source>
</reference>
<dbReference type="Pfam" id="PF10248">
    <property type="entry name" value="Mlf1IP"/>
    <property type="match status" value="1"/>
</dbReference>
<evidence type="ECO:0000256" key="4">
    <source>
        <dbReference type="ARBA" id="ARBA00022553"/>
    </source>
</evidence>
<comment type="subcellular location">
    <subcellularLocation>
        <location evidence="1">Cytoplasm</location>
    </subcellularLocation>
</comment>
<keyword evidence="4" id="KW-0597">Phosphoprotein</keyword>
<feature type="compositionally biased region" description="Basic and acidic residues" evidence="5">
    <location>
        <begin position="87"/>
        <end position="96"/>
    </location>
</feature>
<dbReference type="Proteomes" id="UP001190700">
    <property type="component" value="Unassembled WGS sequence"/>
</dbReference>
<keyword evidence="3" id="KW-0963">Cytoplasm</keyword>
<dbReference type="PANTHER" id="PTHR13105">
    <property type="entry name" value="MYELOID LEUKEMIA FACTOR"/>
    <property type="match status" value="1"/>
</dbReference>
<evidence type="ECO:0000256" key="2">
    <source>
        <dbReference type="ARBA" id="ARBA00008332"/>
    </source>
</evidence>
<proteinExistence type="inferred from homology"/>
<organism evidence="6 7">
    <name type="scientific">Cymbomonas tetramitiformis</name>
    <dbReference type="NCBI Taxonomy" id="36881"/>
    <lineage>
        <taxon>Eukaryota</taxon>
        <taxon>Viridiplantae</taxon>
        <taxon>Chlorophyta</taxon>
        <taxon>Pyramimonadophyceae</taxon>
        <taxon>Pyramimonadales</taxon>
        <taxon>Pyramimonadaceae</taxon>
        <taxon>Cymbomonas</taxon>
    </lineage>
</organism>
<evidence type="ECO:0008006" key="8">
    <source>
        <dbReference type="Google" id="ProtNLM"/>
    </source>
</evidence>
<evidence type="ECO:0000256" key="1">
    <source>
        <dbReference type="ARBA" id="ARBA00004496"/>
    </source>
</evidence>
<keyword evidence="7" id="KW-1185">Reference proteome</keyword>
<evidence type="ECO:0000313" key="6">
    <source>
        <dbReference type="EMBL" id="KAK3287076.1"/>
    </source>
</evidence>
<dbReference type="AlphaFoldDB" id="A0AAE0H149"/>
<comment type="similarity">
    <text evidence="2">Belongs to the MLF family.</text>
</comment>
<name>A0AAE0H149_9CHLO</name>
<gene>
    <name evidence="6" type="ORF">CYMTET_5396</name>
</gene>
<accession>A0AAE0H149</accession>
<evidence type="ECO:0000256" key="5">
    <source>
        <dbReference type="SAM" id="MobiDB-lite"/>
    </source>
</evidence>